<evidence type="ECO:0000313" key="6">
    <source>
        <dbReference type="WBParaSite" id="TASK_0000480201-mRNA-1"/>
    </source>
</evidence>
<protein>
    <submittedName>
        <fullName evidence="6">Myb_DNA-bind_2 domain-containing protein</fullName>
    </submittedName>
</protein>
<dbReference type="EMBL" id="UYRS01018372">
    <property type="protein sequence ID" value="VDK34025.1"/>
    <property type="molecule type" value="Genomic_DNA"/>
</dbReference>
<feature type="compositionally biased region" description="Basic and acidic residues" evidence="3">
    <location>
        <begin position="1013"/>
        <end position="1022"/>
    </location>
</feature>
<sequence>MRTRSSSQRLSRRGLPSISDLIAIGLQPNMADSSSLSPSKPSVALLTSLRSSTKVKAQDGVLDTVFDGERDVEPTKRKKCQRIPYTDQDDWVILDYIITNNLVSKVRNHRTWIQLETAGVTLHSAESMRSRFMHSIVHHLGEVLHSTLEGRRKYGNVNFVNGLCRFFANESNESDSPICDKESSVAFSDVAYFTSDNSVHDGDPNDFTSPSLPRPPLHEQVKLVDYEDTQPQQGEENQGNASAEMSSNLNSLQGTLTERSPSARPNRRLSLSLNSTLMRVRYLRSRCIFSRTQSISTRTMRSSVNEVREAVDVDPLDTATGDLSVQTLSKSLRPSKMRKSDGTSSGSGNKSETLLNAETKSPRKAALGKSYLTKPLKKAATRAVKKSAMVLRSTANSQQESVEIDSDSPFTKPVLSVRSGAESPKTSVDNQPVAPACNNSKRRSERLLRRSFEAVDLDSVNPSPEVLELDSNKLSNEDPPSIEVIPDTLSVISLNRSTNANERQSHSDPSSSFLHNNHDNLNNTPSKFPLMQPNPEADMNEILSRVAEFTRQLDSFARRHRLSSTNAALLLHVTSGDVEAADRVLTGASGSTDNTSSLWFPSDDAHLLSLSPVDLHAVYQKFGPKEVSRRLVSRIKCYPNHAVMPYGRPVSRRRRRRFHGTDSASVIAVAKREAKETAPHASTGSETSASPHDAPRHYHRQGSVPSATAVPVAVPSPDLLRAGHKAGVWPLRERLLLASALLDTDNQQLTWPPISRRLAKFTPPPSCGFTRPPTWCSARACAKQYSLLLDSAEMFRKQQVDVERSAEEGRVVFQAPSDVAAATATVGLSLAEFIVKRLTVERVEELRSQIISTRQKYRLFKEMLAKVESGKLDNYMDTLWAIIQRQQEEHFTSGSAELPMDTPPEVAEFVRELNSWTDPFDVPPSVWMVPGGSGAALRSVPSIAKVTTPKKMPSVAAKPKSPPERRPSDSSRNSTAEAAEGEGDASGERTSTPSTSVMSESDLEYGEGTLKAESPDSDRLEEKEEEEDSTIPLLSSSGDSPKAKLKVACSPDVQYEPLTEDAVWDVLIGFSPVPEATAVLSPQRLNEEVLEDWKGSKTESDIQEKEKKKEVEEGEKEATFQPRSLRLRLSRQGDGNLSVVPETTSSAAVVSPVPPTPPLRLRLSLAPTKALKDQWSVEILEEAFPDIKSEQFQAPRKRLRSSKFVTAFFFSDLHGRTMIYCDYFIAVMRGVNALTQRNVFIGLNCHTMVPKSSASPFSRLTDSELYEAAKSILTAAEKQACAVASGETSTQRKKIFVHSVLSQLARAVYATPASSLRKDGVVISVDVARAVYARITSILQRFVS</sequence>
<evidence type="ECO:0000313" key="5">
    <source>
        <dbReference type="Proteomes" id="UP000282613"/>
    </source>
</evidence>
<reference evidence="4 5" key="2">
    <citation type="submission" date="2018-11" db="EMBL/GenBank/DDBJ databases">
        <authorList>
            <consortium name="Pathogen Informatics"/>
        </authorList>
    </citation>
    <scope>NUCLEOTIDE SEQUENCE [LARGE SCALE GENOMIC DNA]</scope>
</reference>
<evidence type="ECO:0000313" key="4">
    <source>
        <dbReference type="EMBL" id="VDK34025.1"/>
    </source>
</evidence>
<evidence type="ECO:0000256" key="2">
    <source>
        <dbReference type="ARBA" id="ARBA00023242"/>
    </source>
</evidence>
<feature type="compositionally biased region" description="Polar residues" evidence="3">
    <location>
        <begin position="680"/>
        <end position="690"/>
    </location>
</feature>
<dbReference type="STRING" id="60517.A0A158R836"/>
<feature type="compositionally biased region" description="Polar residues" evidence="3">
    <location>
        <begin position="989"/>
        <end position="999"/>
    </location>
</feature>
<dbReference type="GO" id="GO:0031848">
    <property type="term" value="P:protection from non-homologous end joining at telomere"/>
    <property type="evidence" value="ECO:0007669"/>
    <property type="project" value="TreeGrafter"/>
</dbReference>
<feature type="region of interest" description="Disordered" evidence="3">
    <location>
        <begin position="462"/>
        <end position="482"/>
    </location>
</feature>
<proteinExistence type="predicted"/>
<name>A0A158R836_TAEAS</name>
<feature type="region of interest" description="Disordered" evidence="3">
    <location>
        <begin position="498"/>
        <end position="535"/>
    </location>
</feature>
<dbReference type="InterPro" id="IPR039595">
    <property type="entry name" value="TE2IP/Rap1"/>
</dbReference>
<feature type="region of interest" description="Disordered" evidence="3">
    <location>
        <begin position="1092"/>
        <end position="1122"/>
    </location>
</feature>
<dbReference type="Proteomes" id="UP000282613">
    <property type="component" value="Unassembled WGS sequence"/>
</dbReference>
<feature type="region of interest" description="Disordered" evidence="3">
    <location>
        <begin position="391"/>
        <end position="443"/>
    </location>
</feature>
<dbReference type="OrthoDB" id="1742084at2759"/>
<evidence type="ECO:0000256" key="3">
    <source>
        <dbReference type="SAM" id="MobiDB-lite"/>
    </source>
</evidence>
<organism evidence="6">
    <name type="scientific">Taenia asiatica</name>
    <name type="common">Asian tapeworm</name>
    <dbReference type="NCBI Taxonomy" id="60517"/>
    <lineage>
        <taxon>Eukaryota</taxon>
        <taxon>Metazoa</taxon>
        <taxon>Spiralia</taxon>
        <taxon>Lophotrochozoa</taxon>
        <taxon>Platyhelminthes</taxon>
        <taxon>Cestoda</taxon>
        <taxon>Eucestoda</taxon>
        <taxon>Cyclophyllidea</taxon>
        <taxon>Taeniidae</taxon>
        <taxon>Taenia</taxon>
    </lineage>
</organism>
<feature type="compositionally biased region" description="Polar residues" evidence="3">
    <location>
        <begin position="229"/>
        <end position="247"/>
    </location>
</feature>
<feature type="compositionally biased region" description="Basic and acidic residues" evidence="3">
    <location>
        <begin position="1092"/>
        <end position="1111"/>
    </location>
</feature>
<feature type="region of interest" description="Disordered" evidence="3">
    <location>
        <begin position="228"/>
        <end position="247"/>
    </location>
</feature>
<keyword evidence="5" id="KW-1185">Reference proteome</keyword>
<dbReference type="PANTHER" id="PTHR16466:SF6">
    <property type="entry name" value="TELOMERIC REPEAT-BINDING FACTOR 2-INTERACTING PROTEIN 1"/>
    <property type="match status" value="1"/>
</dbReference>
<comment type="subcellular location">
    <subcellularLocation>
        <location evidence="1">Nucleus</location>
    </subcellularLocation>
</comment>
<dbReference type="GO" id="GO:0070187">
    <property type="term" value="C:shelterin complex"/>
    <property type="evidence" value="ECO:0007669"/>
    <property type="project" value="TreeGrafter"/>
</dbReference>
<evidence type="ECO:0000256" key="1">
    <source>
        <dbReference type="ARBA" id="ARBA00004123"/>
    </source>
</evidence>
<dbReference type="WBParaSite" id="TASK_0000480201-mRNA-1">
    <property type="protein sequence ID" value="TASK_0000480201-mRNA-1"/>
    <property type="gene ID" value="TASK_0000480201"/>
</dbReference>
<feature type="compositionally biased region" description="Polar residues" evidence="3">
    <location>
        <begin position="498"/>
        <end position="526"/>
    </location>
</feature>
<gene>
    <name evidence="4" type="ORF">TASK_LOCUS4803</name>
</gene>
<feature type="region of interest" description="Disordered" evidence="3">
    <location>
        <begin position="322"/>
        <end position="369"/>
    </location>
</feature>
<dbReference type="Gene3D" id="1.10.10.60">
    <property type="entry name" value="Homeodomain-like"/>
    <property type="match status" value="1"/>
</dbReference>
<reference evidence="6" key="1">
    <citation type="submission" date="2016-04" db="UniProtKB">
        <authorList>
            <consortium name="WormBaseParasite"/>
        </authorList>
    </citation>
    <scope>IDENTIFICATION</scope>
</reference>
<feature type="compositionally biased region" description="Polar residues" evidence="3">
    <location>
        <begin position="342"/>
        <end position="359"/>
    </location>
</feature>
<dbReference type="GO" id="GO:0042162">
    <property type="term" value="F:telomeric DNA binding"/>
    <property type="evidence" value="ECO:0007669"/>
    <property type="project" value="TreeGrafter"/>
</dbReference>
<dbReference type="GO" id="GO:0010833">
    <property type="term" value="P:telomere maintenance via telomere lengthening"/>
    <property type="evidence" value="ECO:0007669"/>
    <property type="project" value="TreeGrafter"/>
</dbReference>
<feature type="region of interest" description="Disordered" evidence="3">
    <location>
        <begin position="669"/>
        <end position="706"/>
    </location>
</feature>
<feature type="region of interest" description="Disordered" evidence="3">
    <location>
        <begin position="943"/>
        <end position="1044"/>
    </location>
</feature>
<feature type="compositionally biased region" description="Polar residues" evidence="3">
    <location>
        <begin position="322"/>
        <end position="332"/>
    </location>
</feature>
<dbReference type="PANTHER" id="PTHR16466">
    <property type="entry name" value="TELOMERE REPEAT-BINDING FACTOR 2-INTERACTING PROTEIN 1"/>
    <property type="match status" value="1"/>
</dbReference>
<accession>A0A158R836</accession>
<feature type="region of interest" description="Disordered" evidence="3">
    <location>
        <begin position="197"/>
        <end position="216"/>
    </location>
</feature>
<keyword evidence="2" id="KW-0539">Nucleus</keyword>